<reference evidence="2" key="1">
    <citation type="submission" date="2015-03" db="EMBL/GenBank/DDBJ databases">
        <title>Draft genome sequence of a novel methanotroph (Sn10-6) isolated from flooded ricefield rhizosphere in India.</title>
        <authorList>
            <person name="Pandit P.S."/>
            <person name="Pore S.D."/>
            <person name="Arora P."/>
            <person name="Kapse N.G."/>
            <person name="Dhakephalkar P.K."/>
            <person name="Rahalkar M.C."/>
        </authorList>
    </citation>
    <scope>NUCLEOTIDE SEQUENCE [LARGE SCALE GENOMIC DNA]</scope>
    <source>
        <strain evidence="2">Sn10-6</strain>
    </source>
</reference>
<comment type="caution">
    <text evidence="1">The sequence shown here is derived from an EMBL/GenBank/DDBJ whole genome shotgun (WGS) entry which is preliminary data.</text>
</comment>
<dbReference type="OrthoDB" id="5574895at2"/>
<dbReference type="AlphaFoldDB" id="A0A0F3IK10"/>
<keyword evidence="2" id="KW-1185">Reference proteome</keyword>
<dbReference type="Proteomes" id="UP000033684">
    <property type="component" value="Unassembled WGS sequence"/>
</dbReference>
<organism evidence="1 2">
    <name type="scientific">Methylocucumis oryzae</name>
    <dbReference type="NCBI Taxonomy" id="1632867"/>
    <lineage>
        <taxon>Bacteria</taxon>
        <taxon>Pseudomonadati</taxon>
        <taxon>Pseudomonadota</taxon>
        <taxon>Gammaproteobacteria</taxon>
        <taxon>Methylococcales</taxon>
        <taxon>Methylococcaceae</taxon>
        <taxon>Methylocucumis</taxon>
    </lineage>
</organism>
<evidence type="ECO:0000313" key="2">
    <source>
        <dbReference type="Proteomes" id="UP000033684"/>
    </source>
</evidence>
<sequence length="280" mass="32302">MLDILKERYFNEYYTSGFVETGLTLPESLVDTIKAHYQAIQLGHNDFPKFFANNEHQAYLEGKALGALFSTFPGLAKKMVKSLYDRTYHKAVYAEQAYIADVCAYLLSQGLHKFFKTRYLVVGYDIFLGNDFGRSAAGIHTDLPNFHHFYETENDVTLYIPLINLDDDNGGRITVLPEAKLKIPGNVLLKQLQNHFGHDARFLDENGYIDPEKITAEDLAGFIKSKPYQQLMAHYKNVITLAKKHYSQEFLKYDESKGKVLLWNNKKLPRCRIMEKPTRR</sequence>
<gene>
    <name evidence="1" type="ORF">VZ94_14860</name>
</gene>
<protein>
    <submittedName>
        <fullName evidence="1">Uncharacterized protein</fullName>
    </submittedName>
</protein>
<accession>A0A0F3IK10</accession>
<proteinExistence type="predicted"/>
<evidence type="ECO:0000313" key="1">
    <source>
        <dbReference type="EMBL" id="KJV05899.1"/>
    </source>
</evidence>
<dbReference type="EMBL" id="LAJX01000157">
    <property type="protein sequence ID" value="KJV05899.1"/>
    <property type="molecule type" value="Genomic_DNA"/>
</dbReference>
<name>A0A0F3IK10_9GAMM</name>
<reference evidence="1 2" key="2">
    <citation type="journal article" date="2016" name="Microb. Ecol.">
        <title>Genome Characteristics of a Novel Type I Methanotroph (Sn10-6) Isolated from a Flooded Indian Rice Field.</title>
        <authorList>
            <person name="Rahalkar M.C."/>
            <person name="Pandit P.S."/>
            <person name="Dhakephalkar P.K."/>
            <person name="Pore S."/>
            <person name="Arora P."/>
            <person name="Kapse N."/>
        </authorList>
    </citation>
    <scope>NUCLEOTIDE SEQUENCE [LARGE SCALE GENOMIC DNA]</scope>
    <source>
        <strain evidence="1 2">Sn10-6</strain>
    </source>
</reference>
<dbReference type="RefSeq" id="WP_045779828.1">
    <property type="nucleotide sequence ID" value="NZ_LAJX01000157.1"/>
</dbReference>